<evidence type="ECO:0000256" key="7">
    <source>
        <dbReference type="ARBA" id="ARBA00023212"/>
    </source>
</evidence>
<accession>A0AA97IX45</accession>
<gene>
    <name evidence="11" type="primary">CEP70</name>
</gene>
<evidence type="ECO:0000256" key="8">
    <source>
        <dbReference type="ARBA" id="ARBA00025273"/>
    </source>
</evidence>
<evidence type="ECO:0000313" key="10">
    <source>
        <dbReference type="Proteomes" id="UP001190640"/>
    </source>
</evidence>
<feature type="coiled-coil region" evidence="9">
    <location>
        <begin position="285"/>
        <end position="349"/>
    </location>
</feature>
<dbReference type="GeneID" id="129324141"/>
<evidence type="ECO:0000256" key="9">
    <source>
        <dbReference type="SAM" id="Coils"/>
    </source>
</evidence>
<dbReference type="InterPro" id="IPR037692">
    <property type="entry name" value="CEP70"/>
</dbReference>
<keyword evidence="7" id="KW-0206">Cytoskeleton</keyword>
<evidence type="ECO:0000256" key="5">
    <source>
        <dbReference type="ARBA" id="ARBA00022803"/>
    </source>
</evidence>
<keyword evidence="4" id="KW-0963">Cytoplasm</keyword>
<proteinExistence type="predicted"/>
<dbReference type="KEGG" id="emc:129324141"/>
<dbReference type="Proteomes" id="UP001190640">
    <property type="component" value="Chromosome 2"/>
</dbReference>
<feature type="coiled-coil region" evidence="9">
    <location>
        <begin position="112"/>
        <end position="199"/>
    </location>
</feature>
<keyword evidence="6 9" id="KW-0175">Coiled coil</keyword>
<dbReference type="CTD" id="80321"/>
<comment type="function">
    <text evidence="8">Plays a role in the organization of both preexisting and nascent microtubules in interphase cells. During mitosis, required for the organization and orientation of the mitotic spindle.</text>
</comment>
<evidence type="ECO:0000256" key="6">
    <source>
        <dbReference type="ARBA" id="ARBA00023054"/>
    </source>
</evidence>
<evidence type="ECO:0000256" key="2">
    <source>
        <dbReference type="ARBA" id="ARBA00011832"/>
    </source>
</evidence>
<sequence>MTESSQSCVLPGDTLSSSVVVNSHPERLPIEPWSKDHVGYQEEEEEWANLNKVLRQHGLRPVFLAKPGGNRNVSDIIVMDRHSSQAIRHALRTLVEETERQRKIVRGLIEDNRQLRDEIRLERSRASRQEQRANDLDIIVENIKSKIRQLEDESIAKVCQQQNQAKELQKDQQSSQAKYRRQAEKLQEQEETIARLQKELCKMGIEEQHRIATQKKMFRQFCKQAPRTHLDQQIFSLIDYYESQINQMKKELRKYKKETDHTQGGGKDKDEFLKTDATANYRALLMSFQNQIIETRARNEQLLHENTNLKKEVEIKPTEQELKFYKHQVKKLEKTLKNLKSRDSDEENLIENKDFKSTTGGEQLQETCRRYFQHAVRNLWHSFIDSVIRSPRRAPLVIYKQSKGLPRSGLKEDDRDCGFEHLLPTVEMWADQLMALKNVHKSLKKLLLQLVPWHTVTVQDDNEHIRVESLQFLVDAVSEEVENKEKNSQVPSLQTLYAIVSHFQKLFDVNSLKGVYPRMNEVYTKLGEMTNAMRNLHDLLELDGSTSPSVLVNTVGKLCSILNKNVTWQVEQLLGTQDIQSIINRLEEHDDFFPAFQTLIEDLLCVLEVRNLTDILPAVQKLKLKTQ</sequence>
<name>A0AA97IX45_EUBMA</name>
<organism evidence="10 11">
    <name type="scientific">Eublepharis macularius</name>
    <name type="common">Leopard gecko</name>
    <name type="synonym">Cyrtodactylus macularius</name>
    <dbReference type="NCBI Taxonomy" id="481883"/>
    <lineage>
        <taxon>Eukaryota</taxon>
        <taxon>Metazoa</taxon>
        <taxon>Chordata</taxon>
        <taxon>Craniata</taxon>
        <taxon>Vertebrata</taxon>
        <taxon>Euteleostomi</taxon>
        <taxon>Lepidosauria</taxon>
        <taxon>Squamata</taxon>
        <taxon>Bifurcata</taxon>
        <taxon>Gekkota</taxon>
        <taxon>Eublepharidae</taxon>
        <taxon>Eublepharinae</taxon>
        <taxon>Eublepharis</taxon>
    </lineage>
</organism>
<dbReference type="GO" id="GO:0070507">
    <property type="term" value="P:regulation of microtubule cytoskeleton organization"/>
    <property type="evidence" value="ECO:0007669"/>
    <property type="project" value="InterPro"/>
</dbReference>
<evidence type="ECO:0000256" key="4">
    <source>
        <dbReference type="ARBA" id="ARBA00022490"/>
    </source>
</evidence>
<dbReference type="GO" id="GO:0005813">
    <property type="term" value="C:centrosome"/>
    <property type="evidence" value="ECO:0007669"/>
    <property type="project" value="UniProtKB-SubCell"/>
</dbReference>
<dbReference type="PANTHER" id="PTHR14594:SF1">
    <property type="entry name" value="CENTROSOMAL PROTEIN OF 70 KDA"/>
    <property type="match status" value="1"/>
</dbReference>
<dbReference type="AlphaFoldDB" id="A0AA97IX45"/>
<evidence type="ECO:0000313" key="11">
    <source>
        <dbReference type="RefSeq" id="XP_054827139.1"/>
    </source>
</evidence>
<reference evidence="11" key="1">
    <citation type="submission" date="2025-08" db="UniProtKB">
        <authorList>
            <consortium name="RefSeq"/>
        </authorList>
    </citation>
    <scope>IDENTIFICATION</scope>
    <source>
        <tissue evidence="11">Blood</tissue>
    </source>
</reference>
<keyword evidence="10" id="KW-1185">Reference proteome</keyword>
<comment type="subunit">
    <text evidence="2">Directly interacts with tubulin-gamma; this interaction determines centrosomal localization.</text>
</comment>
<comment type="subcellular location">
    <subcellularLocation>
        <location evidence="1">Cytoplasm</location>
        <location evidence="1">Cytoskeleton</location>
        <location evidence="1">Microtubule organizing center</location>
        <location evidence="1">Centrosome</location>
    </subcellularLocation>
</comment>
<protein>
    <recommendedName>
        <fullName evidence="3">Centrosomal protein of 70 kDa</fullName>
    </recommendedName>
</protein>
<dbReference type="PANTHER" id="PTHR14594">
    <property type="entry name" value="CENTROSOMAL PROTEIN OF 70 KDA"/>
    <property type="match status" value="1"/>
</dbReference>
<dbReference type="GO" id="GO:0060271">
    <property type="term" value="P:cilium assembly"/>
    <property type="evidence" value="ECO:0007669"/>
    <property type="project" value="InterPro"/>
</dbReference>
<evidence type="ECO:0000256" key="1">
    <source>
        <dbReference type="ARBA" id="ARBA00004300"/>
    </source>
</evidence>
<evidence type="ECO:0000256" key="3">
    <source>
        <dbReference type="ARBA" id="ARBA00018408"/>
    </source>
</evidence>
<dbReference type="RefSeq" id="XP_054827139.1">
    <property type="nucleotide sequence ID" value="XM_054971164.1"/>
</dbReference>
<dbReference type="GO" id="GO:0043015">
    <property type="term" value="F:gamma-tubulin binding"/>
    <property type="evidence" value="ECO:0007669"/>
    <property type="project" value="InterPro"/>
</dbReference>
<keyword evidence="5" id="KW-0802">TPR repeat</keyword>